<reference evidence="3" key="2">
    <citation type="journal article" date="2021" name="PeerJ">
        <title>Extensive microbial diversity within the chicken gut microbiome revealed by metagenomics and culture.</title>
        <authorList>
            <person name="Gilroy R."/>
            <person name="Ravi A."/>
            <person name="Getino M."/>
            <person name="Pursley I."/>
            <person name="Horton D.L."/>
            <person name="Alikhan N.F."/>
            <person name="Baker D."/>
            <person name="Gharbi K."/>
            <person name="Hall N."/>
            <person name="Watson M."/>
            <person name="Adriaenssens E.M."/>
            <person name="Foster-Nyarko E."/>
            <person name="Jarju S."/>
            <person name="Secka A."/>
            <person name="Antonio M."/>
            <person name="Oren A."/>
            <person name="Chaudhuri R.R."/>
            <person name="La Ragione R."/>
            <person name="Hildebrand F."/>
            <person name="Pallen M.J."/>
        </authorList>
    </citation>
    <scope>NUCLEOTIDE SEQUENCE</scope>
    <source>
        <strain evidence="3">CHK199-13235</strain>
    </source>
</reference>
<proteinExistence type="predicted"/>
<feature type="domain" description="Glycosyl-hydrolase family 116 catalytic region" evidence="1">
    <location>
        <begin position="372"/>
        <end position="737"/>
    </location>
</feature>
<dbReference type="GO" id="GO:0005975">
    <property type="term" value="P:carbohydrate metabolic process"/>
    <property type="evidence" value="ECO:0007669"/>
    <property type="project" value="InterPro"/>
</dbReference>
<feature type="domain" description="Glycosyl-hydrolase family 116 N-terminal" evidence="2">
    <location>
        <begin position="14"/>
        <end position="329"/>
    </location>
</feature>
<dbReference type="SUPFAM" id="SSF48208">
    <property type="entry name" value="Six-hairpin glycosidases"/>
    <property type="match status" value="1"/>
</dbReference>
<evidence type="ECO:0000259" key="2">
    <source>
        <dbReference type="Pfam" id="PF12215"/>
    </source>
</evidence>
<accession>A0A9D1FN46</accession>
<dbReference type="PANTHER" id="PTHR12654">
    <property type="entry name" value="BILE ACID BETA-GLUCOSIDASE-RELATED"/>
    <property type="match status" value="1"/>
</dbReference>
<protein>
    <recommendedName>
        <fullName evidence="5">Glucosylceramidase</fullName>
    </recommendedName>
</protein>
<sequence>MKHYTGKQLTHISFPLGGIGAGMLCLQGHGALGSVSVRNRPDLFYNPILFSAVHVKDGGIRTARVLEGQVPYQRIFGIPGEAYLGTANGSQDTAYGLPRFRSCDFSASFPFAQVEMRDDAVPLAVSLTAFSPFIPSDSDNSSLPAATLEYTFRNTSSRTLEAIYYFSSVNFMRFGGWKKGECQSERVLPRENGFVLHQPPLPDAPHAQGDFAVSVPDEQVMVNTDWFSGGWFDVLTMQWNDIKAGNIRAAAHPENKSPGGSVAVPFVLKPGQEKRITLHMGWYVPKTDQRYGYEEDPDAPDKETYSPWYAGRFSDISCVMEYYESNYAELRENSAKFASVLSSSTLPPAAVDAISSNLTILKSPTVLRQTDGRFWAWEGTFDREGSCIGSCTHVWNYQQALCNLFPDLERSLRQTEFHESQDERGHQEFRSSLPIRKSGHTYHAASDGQLGGIMKMHREWRISGDTEWLSQFWPLMEKSMGYCISTWDKKREGVLKEPHHNTYDIEFWGADAMCSSFYLGALKAMAIMGRELGKDVSQYEELYKKGREYLETRLFNGEYFYQQTEWETLEAEMDLSKENPHSARLMEKEGPKYQYGTGCISDGMLGAWMAKVCGVGDILDPEKVKSHLLSVYRYNFKRNLVSHDNPQRPGYALGEEGGLLLCSWPRGGKPSLPFVYSDEVWTGIEYQVACHLISIGCEKEGLDIVETLRARYDGEKRNPYNEYECGYWYARAMASYGLLYAFTGVKYDAVTKTLYGKDGNYSVLLAHKDGFGAVTCQNGRLSYEPALGSLEILHTQLI</sequence>
<evidence type="ECO:0008006" key="5">
    <source>
        <dbReference type="Google" id="ProtNLM"/>
    </source>
</evidence>
<dbReference type="Pfam" id="PF12215">
    <property type="entry name" value="Glyco_hydr_116N"/>
    <property type="match status" value="1"/>
</dbReference>
<dbReference type="GO" id="GO:0004553">
    <property type="term" value="F:hydrolase activity, hydrolyzing O-glycosyl compounds"/>
    <property type="evidence" value="ECO:0007669"/>
    <property type="project" value="InterPro"/>
</dbReference>
<comment type="caution">
    <text evidence="3">The sequence shown here is derived from an EMBL/GenBank/DDBJ whole genome shotgun (WGS) entry which is preliminary data.</text>
</comment>
<reference evidence="3" key="1">
    <citation type="submission" date="2020-10" db="EMBL/GenBank/DDBJ databases">
        <authorList>
            <person name="Gilroy R."/>
        </authorList>
    </citation>
    <scope>NUCLEOTIDE SEQUENCE</scope>
    <source>
        <strain evidence="3">CHK199-13235</strain>
    </source>
</reference>
<dbReference type="Proteomes" id="UP000824002">
    <property type="component" value="Unassembled WGS sequence"/>
</dbReference>
<dbReference type="Gene3D" id="1.50.10.10">
    <property type="match status" value="1"/>
</dbReference>
<evidence type="ECO:0000259" key="1">
    <source>
        <dbReference type="Pfam" id="PF04685"/>
    </source>
</evidence>
<dbReference type="InterPro" id="IPR008928">
    <property type="entry name" value="6-hairpin_glycosidase_sf"/>
</dbReference>
<evidence type="ECO:0000313" key="4">
    <source>
        <dbReference type="Proteomes" id="UP000824002"/>
    </source>
</evidence>
<evidence type="ECO:0000313" key="3">
    <source>
        <dbReference type="EMBL" id="HIS76759.1"/>
    </source>
</evidence>
<dbReference type="PANTHER" id="PTHR12654:SF0">
    <property type="entry name" value="NON-LYSOSOMAL GLUCOSYLCERAMIDASE"/>
    <property type="match status" value="1"/>
</dbReference>
<dbReference type="EMBL" id="DVJP01000053">
    <property type="protein sequence ID" value="HIS76759.1"/>
    <property type="molecule type" value="Genomic_DNA"/>
</dbReference>
<gene>
    <name evidence="3" type="ORF">IAB51_08115</name>
</gene>
<dbReference type="InterPro" id="IPR024462">
    <property type="entry name" value="GH116_N"/>
</dbReference>
<dbReference type="InterPro" id="IPR012341">
    <property type="entry name" value="6hp_glycosidase-like_sf"/>
</dbReference>
<dbReference type="InterPro" id="IPR052566">
    <property type="entry name" value="Non-lysos_glucosylceramidase"/>
</dbReference>
<organism evidence="3 4">
    <name type="scientific">Candidatus Merdivicinus excrementipullorum</name>
    <dbReference type="NCBI Taxonomy" id="2840867"/>
    <lineage>
        <taxon>Bacteria</taxon>
        <taxon>Bacillati</taxon>
        <taxon>Bacillota</taxon>
        <taxon>Clostridia</taxon>
        <taxon>Eubacteriales</taxon>
        <taxon>Oscillospiraceae</taxon>
        <taxon>Oscillospiraceae incertae sedis</taxon>
        <taxon>Candidatus Merdivicinus</taxon>
    </lineage>
</organism>
<dbReference type="InterPro" id="IPR006775">
    <property type="entry name" value="GH116_catalytic"/>
</dbReference>
<name>A0A9D1FN46_9FIRM</name>
<dbReference type="AlphaFoldDB" id="A0A9D1FN46"/>
<dbReference type="Pfam" id="PF04685">
    <property type="entry name" value="DUF608"/>
    <property type="match status" value="1"/>
</dbReference>